<reference evidence="7 8" key="1">
    <citation type="submission" date="2017-10" db="EMBL/GenBank/DDBJ databases">
        <title>Paenichitinophaga pekingensis gen. nov., sp. nov., isolated from activated sludge.</title>
        <authorList>
            <person name="Jin D."/>
            <person name="Kong X."/>
            <person name="Deng Y."/>
            <person name="Bai Z."/>
        </authorList>
    </citation>
    <scope>NUCLEOTIDE SEQUENCE [LARGE SCALE GENOMIC DNA]</scope>
    <source>
        <strain evidence="7 8">13</strain>
    </source>
</reference>
<evidence type="ECO:0000256" key="3">
    <source>
        <dbReference type="ARBA" id="ARBA00022692"/>
    </source>
</evidence>
<dbReference type="GO" id="GO:0016787">
    <property type="term" value="F:hydrolase activity"/>
    <property type="evidence" value="ECO:0007669"/>
    <property type="project" value="TreeGrafter"/>
</dbReference>
<gene>
    <name evidence="7" type="ORF">COR50_06315</name>
</gene>
<feature type="transmembrane region" description="Helical" evidence="6">
    <location>
        <begin position="169"/>
        <end position="189"/>
    </location>
</feature>
<dbReference type="OrthoDB" id="5651790at2"/>
<dbReference type="Proteomes" id="UP000220133">
    <property type="component" value="Chromosome"/>
</dbReference>
<protein>
    <recommendedName>
        <fullName evidence="9">Lysoplasmalogenase</fullName>
    </recommendedName>
</protein>
<comment type="subcellular location">
    <subcellularLocation>
        <location evidence="1">Membrane</location>
        <topology evidence="1">Multi-pass membrane protein</topology>
    </subcellularLocation>
</comment>
<feature type="transmembrane region" description="Helical" evidence="6">
    <location>
        <begin position="30"/>
        <end position="46"/>
    </location>
</feature>
<feature type="transmembrane region" description="Helical" evidence="6">
    <location>
        <begin position="81"/>
        <end position="103"/>
    </location>
</feature>
<name>A0A291QSH4_9BACT</name>
<dbReference type="InterPro" id="IPR012506">
    <property type="entry name" value="TMEM86B-like"/>
</dbReference>
<evidence type="ECO:0000256" key="5">
    <source>
        <dbReference type="ARBA" id="ARBA00023136"/>
    </source>
</evidence>
<dbReference type="Pfam" id="PF07947">
    <property type="entry name" value="YhhN"/>
    <property type="match status" value="1"/>
</dbReference>
<feature type="transmembrane region" description="Helical" evidence="6">
    <location>
        <begin position="58"/>
        <end position="75"/>
    </location>
</feature>
<dbReference type="PANTHER" id="PTHR31885">
    <property type="entry name" value="GH04784P"/>
    <property type="match status" value="1"/>
</dbReference>
<organism evidence="7 8">
    <name type="scientific">Chitinophaga caeni</name>
    <dbReference type="NCBI Taxonomy" id="2029983"/>
    <lineage>
        <taxon>Bacteria</taxon>
        <taxon>Pseudomonadati</taxon>
        <taxon>Bacteroidota</taxon>
        <taxon>Chitinophagia</taxon>
        <taxon>Chitinophagales</taxon>
        <taxon>Chitinophagaceae</taxon>
        <taxon>Chitinophaga</taxon>
    </lineage>
</organism>
<feature type="transmembrane region" description="Helical" evidence="6">
    <location>
        <begin position="140"/>
        <end position="162"/>
    </location>
</feature>
<evidence type="ECO:0008006" key="9">
    <source>
        <dbReference type="Google" id="ProtNLM"/>
    </source>
</evidence>
<evidence type="ECO:0000313" key="8">
    <source>
        <dbReference type="Proteomes" id="UP000220133"/>
    </source>
</evidence>
<evidence type="ECO:0000256" key="6">
    <source>
        <dbReference type="SAM" id="Phobius"/>
    </source>
</evidence>
<sequence>MQKYIWGTLYFLLLLIDIYAIFYKVDLLRYITKPSLMILLALYYWMQVGHTTYRSRNIIFLALVFSWWGDIMLLINGTDSTFFMLGLSSFLLAHIMYTIFFIQSRLPKSIVNHNNLWYASFVLLYAVSLVAFLYPHLGNMALPVIIYAIAITVMLMSCIFSYAHLSYDFVKFLLTGAILFVLSDSILAYDRFYQPVKGGGIFIMLSYGLAQWCLVEGASKYLKRAW</sequence>
<keyword evidence="8" id="KW-1185">Reference proteome</keyword>
<accession>A0A291QSH4</accession>
<dbReference type="KEGG" id="cbae:COR50_06315"/>
<dbReference type="PANTHER" id="PTHR31885:SF6">
    <property type="entry name" value="GH04784P"/>
    <property type="match status" value="1"/>
</dbReference>
<keyword evidence="3 6" id="KW-0812">Transmembrane</keyword>
<evidence type="ECO:0000256" key="1">
    <source>
        <dbReference type="ARBA" id="ARBA00004141"/>
    </source>
</evidence>
<proteinExistence type="inferred from homology"/>
<dbReference type="RefSeq" id="WP_098193209.1">
    <property type="nucleotide sequence ID" value="NZ_CP023777.1"/>
</dbReference>
<evidence type="ECO:0000256" key="2">
    <source>
        <dbReference type="ARBA" id="ARBA00007375"/>
    </source>
</evidence>
<dbReference type="GO" id="GO:0016020">
    <property type="term" value="C:membrane"/>
    <property type="evidence" value="ECO:0007669"/>
    <property type="project" value="UniProtKB-SubCell"/>
</dbReference>
<keyword evidence="4 6" id="KW-1133">Transmembrane helix</keyword>
<dbReference type="EMBL" id="CP023777">
    <property type="protein sequence ID" value="ATL46823.1"/>
    <property type="molecule type" value="Genomic_DNA"/>
</dbReference>
<comment type="similarity">
    <text evidence="2">Belongs to the TMEM86 family.</text>
</comment>
<dbReference type="AlphaFoldDB" id="A0A291QSH4"/>
<keyword evidence="5 6" id="KW-0472">Membrane</keyword>
<evidence type="ECO:0000256" key="4">
    <source>
        <dbReference type="ARBA" id="ARBA00022989"/>
    </source>
</evidence>
<feature type="transmembrane region" description="Helical" evidence="6">
    <location>
        <begin position="201"/>
        <end position="222"/>
    </location>
</feature>
<evidence type="ECO:0000313" key="7">
    <source>
        <dbReference type="EMBL" id="ATL46823.1"/>
    </source>
</evidence>
<feature type="transmembrane region" description="Helical" evidence="6">
    <location>
        <begin position="115"/>
        <end position="134"/>
    </location>
</feature>